<comment type="caution">
    <text evidence="3">The sequence shown here is derived from an EMBL/GenBank/DDBJ whole genome shotgun (WGS) entry which is preliminary data.</text>
</comment>
<sequence length="162" mass="17073">MDTRKRVDPVRRGRTILGASALLTAAVAGTRAAVGLNHAAESEAAIRAKDGLDVTVALHAGLTWTWLAFAVLIGIAAVPLLVNGSGRTFAAGVCYALGMPLLLLGIGVPAPVSAVRTLTWVACGAILVLACFTMLTSGPVPQQQQQRQQQRQRRPRRSARSR</sequence>
<keyword evidence="4" id="KW-1185">Reference proteome</keyword>
<evidence type="ECO:0000313" key="3">
    <source>
        <dbReference type="EMBL" id="MFC3891430.1"/>
    </source>
</evidence>
<dbReference type="Proteomes" id="UP001595690">
    <property type="component" value="Unassembled WGS sequence"/>
</dbReference>
<organism evidence="3 4">
    <name type="scientific">Lentzea rhizosphaerae</name>
    <dbReference type="NCBI Taxonomy" id="2041025"/>
    <lineage>
        <taxon>Bacteria</taxon>
        <taxon>Bacillati</taxon>
        <taxon>Actinomycetota</taxon>
        <taxon>Actinomycetes</taxon>
        <taxon>Pseudonocardiales</taxon>
        <taxon>Pseudonocardiaceae</taxon>
        <taxon>Lentzea</taxon>
    </lineage>
</organism>
<keyword evidence="2" id="KW-1133">Transmembrane helix</keyword>
<feature type="transmembrane region" description="Helical" evidence="2">
    <location>
        <begin position="56"/>
        <end position="82"/>
    </location>
</feature>
<name>A0ABV8BNA7_9PSEU</name>
<feature type="compositionally biased region" description="Basic residues" evidence="1">
    <location>
        <begin position="150"/>
        <end position="162"/>
    </location>
</feature>
<evidence type="ECO:0000256" key="2">
    <source>
        <dbReference type="SAM" id="Phobius"/>
    </source>
</evidence>
<proteinExistence type="predicted"/>
<protein>
    <recommendedName>
        <fullName evidence="5">Integral membrane protein</fullName>
    </recommendedName>
</protein>
<keyword evidence="2" id="KW-0472">Membrane</keyword>
<feature type="region of interest" description="Disordered" evidence="1">
    <location>
        <begin position="142"/>
        <end position="162"/>
    </location>
</feature>
<evidence type="ECO:0008006" key="5">
    <source>
        <dbReference type="Google" id="ProtNLM"/>
    </source>
</evidence>
<gene>
    <name evidence="3" type="ORF">ACFOWZ_08075</name>
</gene>
<reference evidence="4" key="1">
    <citation type="journal article" date="2019" name="Int. J. Syst. Evol. Microbiol.">
        <title>The Global Catalogue of Microorganisms (GCM) 10K type strain sequencing project: providing services to taxonomists for standard genome sequencing and annotation.</title>
        <authorList>
            <consortium name="The Broad Institute Genomics Platform"/>
            <consortium name="The Broad Institute Genome Sequencing Center for Infectious Disease"/>
            <person name="Wu L."/>
            <person name="Ma J."/>
        </authorList>
    </citation>
    <scope>NUCLEOTIDE SEQUENCE [LARGE SCALE GENOMIC DNA]</scope>
    <source>
        <strain evidence="4">CGMCC 4.7405</strain>
    </source>
</reference>
<feature type="transmembrane region" description="Helical" evidence="2">
    <location>
        <begin position="89"/>
        <end position="112"/>
    </location>
</feature>
<evidence type="ECO:0000313" key="4">
    <source>
        <dbReference type="Proteomes" id="UP001595690"/>
    </source>
</evidence>
<feature type="transmembrane region" description="Helical" evidence="2">
    <location>
        <begin position="118"/>
        <end position="140"/>
    </location>
</feature>
<dbReference type="RefSeq" id="WP_382370725.1">
    <property type="nucleotide sequence ID" value="NZ_JBHRZI010000011.1"/>
</dbReference>
<dbReference type="EMBL" id="JBHRZI010000011">
    <property type="protein sequence ID" value="MFC3891430.1"/>
    <property type="molecule type" value="Genomic_DNA"/>
</dbReference>
<keyword evidence="2" id="KW-0812">Transmembrane</keyword>
<evidence type="ECO:0000256" key="1">
    <source>
        <dbReference type="SAM" id="MobiDB-lite"/>
    </source>
</evidence>
<accession>A0ABV8BNA7</accession>